<dbReference type="EMBL" id="LAZR01000481">
    <property type="protein sequence ID" value="KKN67205.1"/>
    <property type="molecule type" value="Genomic_DNA"/>
</dbReference>
<dbReference type="SUPFAM" id="SSF53448">
    <property type="entry name" value="Nucleotide-diphospho-sugar transferases"/>
    <property type="match status" value="1"/>
</dbReference>
<dbReference type="Pfam" id="PF00535">
    <property type="entry name" value="Glycos_transf_2"/>
    <property type="match status" value="1"/>
</dbReference>
<evidence type="ECO:0000313" key="2">
    <source>
        <dbReference type="EMBL" id="KKN67205.1"/>
    </source>
</evidence>
<gene>
    <name evidence="2" type="ORF">LCGC14_0463780</name>
</gene>
<sequence length="185" mass="21442">MSLKLTVLIPAIPSRWEKFQKIYNKLDKQATKDVEVLGLIDNKKRSIGAKRDALKILVNGEYMCFVDDDDDVSDDFIKEILKGMKGNPDVIVFKQRAIIGDMKGIIDFDLKNHNEQFTPNKVTKRKPFICCAWKSSLGKRVKFPDLMYGEDSGWLKPLWQRAKTQYKIDKILHTYIFDPKITEAK</sequence>
<dbReference type="InterPro" id="IPR029044">
    <property type="entry name" value="Nucleotide-diphossugar_trans"/>
</dbReference>
<name>A0A0F9SEA2_9ZZZZ</name>
<dbReference type="InterPro" id="IPR001173">
    <property type="entry name" value="Glyco_trans_2-like"/>
</dbReference>
<evidence type="ECO:0000259" key="1">
    <source>
        <dbReference type="Pfam" id="PF00535"/>
    </source>
</evidence>
<proteinExistence type="predicted"/>
<dbReference type="AlphaFoldDB" id="A0A0F9SEA2"/>
<feature type="domain" description="Glycosyltransferase 2-like" evidence="1">
    <location>
        <begin position="30"/>
        <end position="131"/>
    </location>
</feature>
<comment type="caution">
    <text evidence="2">The sequence shown here is derived from an EMBL/GenBank/DDBJ whole genome shotgun (WGS) entry which is preliminary data.</text>
</comment>
<protein>
    <recommendedName>
        <fullName evidence="1">Glycosyltransferase 2-like domain-containing protein</fullName>
    </recommendedName>
</protein>
<dbReference type="Gene3D" id="3.90.550.10">
    <property type="entry name" value="Spore Coat Polysaccharide Biosynthesis Protein SpsA, Chain A"/>
    <property type="match status" value="1"/>
</dbReference>
<organism evidence="2">
    <name type="scientific">marine sediment metagenome</name>
    <dbReference type="NCBI Taxonomy" id="412755"/>
    <lineage>
        <taxon>unclassified sequences</taxon>
        <taxon>metagenomes</taxon>
        <taxon>ecological metagenomes</taxon>
    </lineage>
</organism>
<reference evidence="2" key="1">
    <citation type="journal article" date="2015" name="Nature">
        <title>Complex archaea that bridge the gap between prokaryotes and eukaryotes.</title>
        <authorList>
            <person name="Spang A."/>
            <person name="Saw J.H."/>
            <person name="Jorgensen S.L."/>
            <person name="Zaremba-Niedzwiedzka K."/>
            <person name="Martijn J."/>
            <person name="Lind A.E."/>
            <person name="van Eijk R."/>
            <person name="Schleper C."/>
            <person name="Guy L."/>
            <person name="Ettema T.J."/>
        </authorList>
    </citation>
    <scope>NUCLEOTIDE SEQUENCE</scope>
</reference>
<accession>A0A0F9SEA2</accession>